<gene>
    <name evidence="9" type="ORF">BO71DRAFT_48202</name>
</gene>
<evidence type="ECO:0000256" key="3">
    <source>
        <dbReference type="ARBA" id="ARBA00022833"/>
    </source>
</evidence>
<dbReference type="Proteomes" id="UP000247810">
    <property type="component" value="Unassembled WGS sequence"/>
</dbReference>
<dbReference type="GO" id="GO:0005634">
    <property type="term" value="C:nucleus"/>
    <property type="evidence" value="ECO:0007669"/>
    <property type="project" value="UniProtKB-SubCell"/>
</dbReference>
<dbReference type="PROSITE" id="PS00463">
    <property type="entry name" value="ZN2_CY6_FUNGAL_1"/>
    <property type="match status" value="1"/>
</dbReference>
<dbReference type="FunFam" id="4.10.240.10:FF:000035">
    <property type="entry name" value="C6 transcription factor, putative (AFU_orthologue AFUA_4G12570)"/>
    <property type="match status" value="1"/>
</dbReference>
<feature type="domain" description="Zn(2)-C6 fungal-type" evidence="8">
    <location>
        <begin position="20"/>
        <end position="51"/>
    </location>
</feature>
<dbReference type="InterPro" id="IPR052202">
    <property type="entry name" value="Yeast_MetPath_Reg"/>
</dbReference>
<name>A0A319D1V0_9EURO</name>
<keyword evidence="6" id="KW-0804">Transcription</keyword>
<dbReference type="EMBL" id="KZ825944">
    <property type="protein sequence ID" value="PYH91496.1"/>
    <property type="molecule type" value="Genomic_DNA"/>
</dbReference>
<dbReference type="InterPro" id="IPR007219">
    <property type="entry name" value="XnlR_reg_dom"/>
</dbReference>
<proteinExistence type="predicted"/>
<evidence type="ECO:0000256" key="5">
    <source>
        <dbReference type="ARBA" id="ARBA00023125"/>
    </source>
</evidence>
<evidence type="ECO:0000256" key="1">
    <source>
        <dbReference type="ARBA" id="ARBA00004123"/>
    </source>
</evidence>
<dbReference type="STRING" id="1448320.A0A319D1V0"/>
<evidence type="ECO:0000256" key="2">
    <source>
        <dbReference type="ARBA" id="ARBA00022723"/>
    </source>
</evidence>
<keyword evidence="7" id="KW-0539">Nucleus</keyword>
<dbReference type="PANTHER" id="PTHR47782:SF2">
    <property type="entry name" value="TRANSCRIPTION FACTOR, PUTATIVE (AFU_ORTHOLOGUE AFUA_4G12570)-RELATED"/>
    <property type="match status" value="1"/>
</dbReference>
<dbReference type="SUPFAM" id="SSF57701">
    <property type="entry name" value="Zn2/Cys6 DNA-binding domain"/>
    <property type="match status" value="1"/>
</dbReference>
<keyword evidence="2" id="KW-0479">Metal-binding</keyword>
<evidence type="ECO:0000256" key="7">
    <source>
        <dbReference type="ARBA" id="ARBA00023242"/>
    </source>
</evidence>
<dbReference type="VEuPathDB" id="FungiDB:BO71DRAFT_48202"/>
<dbReference type="GO" id="GO:0045944">
    <property type="term" value="P:positive regulation of transcription by RNA polymerase II"/>
    <property type="evidence" value="ECO:0007669"/>
    <property type="project" value="TreeGrafter"/>
</dbReference>
<keyword evidence="4" id="KW-0805">Transcription regulation</keyword>
<dbReference type="Pfam" id="PF00172">
    <property type="entry name" value="Zn_clus"/>
    <property type="match status" value="1"/>
</dbReference>
<dbReference type="CDD" id="cd00067">
    <property type="entry name" value="GAL4"/>
    <property type="match status" value="1"/>
</dbReference>
<evidence type="ECO:0000256" key="4">
    <source>
        <dbReference type="ARBA" id="ARBA00023015"/>
    </source>
</evidence>
<dbReference type="GO" id="GO:0043565">
    <property type="term" value="F:sequence-specific DNA binding"/>
    <property type="evidence" value="ECO:0007669"/>
    <property type="project" value="TreeGrafter"/>
</dbReference>
<dbReference type="SMART" id="SM00066">
    <property type="entry name" value="GAL4"/>
    <property type="match status" value="1"/>
</dbReference>
<dbReference type="CDD" id="cd12148">
    <property type="entry name" value="fungal_TF_MHR"/>
    <property type="match status" value="1"/>
</dbReference>
<organism evidence="9 10">
    <name type="scientific">Aspergillus ellipticus CBS 707.79</name>
    <dbReference type="NCBI Taxonomy" id="1448320"/>
    <lineage>
        <taxon>Eukaryota</taxon>
        <taxon>Fungi</taxon>
        <taxon>Dikarya</taxon>
        <taxon>Ascomycota</taxon>
        <taxon>Pezizomycotina</taxon>
        <taxon>Eurotiomycetes</taxon>
        <taxon>Eurotiomycetidae</taxon>
        <taxon>Eurotiales</taxon>
        <taxon>Aspergillaceae</taxon>
        <taxon>Aspergillus</taxon>
        <taxon>Aspergillus subgen. Circumdati</taxon>
    </lineage>
</organism>
<accession>A0A319D1V0</accession>
<reference evidence="9 10" key="1">
    <citation type="submission" date="2018-02" db="EMBL/GenBank/DDBJ databases">
        <title>The genomes of Aspergillus section Nigri reveals drivers in fungal speciation.</title>
        <authorList>
            <consortium name="DOE Joint Genome Institute"/>
            <person name="Vesth T.C."/>
            <person name="Nybo J."/>
            <person name="Theobald S."/>
            <person name="Brandl J."/>
            <person name="Frisvad J.C."/>
            <person name="Nielsen K.F."/>
            <person name="Lyhne E.K."/>
            <person name="Kogle M.E."/>
            <person name="Kuo A."/>
            <person name="Riley R."/>
            <person name="Clum A."/>
            <person name="Nolan M."/>
            <person name="Lipzen A."/>
            <person name="Salamov A."/>
            <person name="Henrissat B."/>
            <person name="Wiebenga A."/>
            <person name="De vries R.P."/>
            <person name="Grigoriev I.V."/>
            <person name="Mortensen U.H."/>
            <person name="Andersen M.R."/>
            <person name="Baker S.E."/>
        </authorList>
    </citation>
    <scope>NUCLEOTIDE SEQUENCE [LARGE SCALE GENOMIC DNA]</scope>
    <source>
        <strain evidence="9 10">CBS 707.79</strain>
    </source>
</reference>
<dbReference type="InterPro" id="IPR001138">
    <property type="entry name" value="Zn2Cys6_DnaBD"/>
</dbReference>
<keyword evidence="5" id="KW-0238">DNA-binding</keyword>
<dbReference type="Gene3D" id="4.10.240.10">
    <property type="entry name" value="Zn(2)-C6 fungal-type DNA-binding domain"/>
    <property type="match status" value="1"/>
</dbReference>
<dbReference type="GO" id="GO:0006351">
    <property type="term" value="P:DNA-templated transcription"/>
    <property type="evidence" value="ECO:0007669"/>
    <property type="project" value="InterPro"/>
</dbReference>
<dbReference type="PROSITE" id="PS50048">
    <property type="entry name" value="ZN2_CY6_FUNGAL_2"/>
    <property type="match status" value="1"/>
</dbReference>
<evidence type="ECO:0000313" key="10">
    <source>
        <dbReference type="Proteomes" id="UP000247810"/>
    </source>
</evidence>
<sequence length="623" mass="69625">MSATSFLDKPLLKVSRPVAACSRCRTAKIKCDGKLPACSACERVGKASTCSGATDEFARGKERSYVASLEGYCERLEKKIAELQLYKKKLSVDEKGVFQKSSITSMSSPGAVAHEGNKEVSDIDDLVGDFGFLSVNATSRDFHGITSNTSFANLLLSLSQAEPVPKLSAQPLPPRHEITPLLQHYFDDLYIQLPFFVETSFWTSVDAVYQADGRFAKPFDHWILQMVLATACASISVEIGDSSYQRALSHVSSAFKQAEDVIRPGSIIGIQAILLLAQYSLFDPKHFRSWYLVGMAARAMVDLGLHQDPPLEVQSALEQLDLRRRVFHCVYCLDRGLSAALERTFSLSDDSISVDLPSSATSLGSFLTEKSHIFLRSSEPAWHTVKIRQILSEAYQKKYFHEHETSHQAPASAWSLCSKAYTWFDNIPSNAPNYYPVLCRMELLYTNVMILSSDDGQCDPRDYSKIALFDCCMQYINQLHEVLRNPVWLPLITFLDIERTLQVARRFVKVMAGNEDFLFSPSISALPAIPPETPKPLILSEEDCMGFYGRATECLSFTHNLLQYGSRKWEAHALFAEFQQISESARERLMHSQGTYLSRPGGYMAGYPTLVPAGSGYLGFDLR</sequence>
<keyword evidence="10" id="KW-1185">Reference proteome</keyword>
<dbReference type="PANTHER" id="PTHR47782">
    <property type="entry name" value="ZN(II)2CYS6 TRANSCRIPTION FACTOR (EUROFUNG)-RELATED"/>
    <property type="match status" value="1"/>
</dbReference>
<evidence type="ECO:0000259" key="8">
    <source>
        <dbReference type="PROSITE" id="PS50048"/>
    </source>
</evidence>
<dbReference type="GO" id="GO:0000981">
    <property type="term" value="F:DNA-binding transcription factor activity, RNA polymerase II-specific"/>
    <property type="evidence" value="ECO:0007669"/>
    <property type="project" value="InterPro"/>
</dbReference>
<keyword evidence="3" id="KW-0862">Zinc</keyword>
<dbReference type="GO" id="GO:0008270">
    <property type="term" value="F:zinc ion binding"/>
    <property type="evidence" value="ECO:0007669"/>
    <property type="project" value="InterPro"/>
</dbReference>
<dbReference type="SMART" id="SM00906">
    <property type="entry name" value="Fungal_trans"/>
    <property type="match status" value="1"/>
</dbReference>
<dbReference type="InterPro" id="IPR036864">
    <property type="entry name" value="Zn2-C6_fun-type_DNA-bd_sf"/>
</dbReference>
<evidence type="ECO:0000313" key="9">
    <source>
        <dbReference type="EMBL" id="PYH91496.1"/>
    </source>
</evidence>
<protein>
    <recommendedName>
        <fullName evidence="8">Zn(2)-C6 fungal-type domain-containing protein</fullName>
    </recommendedName>
</protein>
<evidence type="ECO:0000256" key="6">
    <source>
        <dbReference type="ARBA" id="ARBA00023163"/>
    </source>
</evidence>
<dbReference type="AlphaFoldDB" id="A0A319D1V0"/>
<comment type="subcellular location">
    <subcellularLocation>
        <location evidence="1">Nucleus</location>
    </subcellularLocation>
</comment>
<dbReference type="OrthoDB" id="5319458at2759"/>
<dbReference type="Pfam" id="PF04082">
    <property type="entry name" value="Fungal_trans"/>
    <property type="match status" value="1"/>
</dbReference>